<dbReference type="Pfam" id="PF04542">
    <property type="entry name" value="Sigma70_r2"/>
    <property type="match status" value="1"/>
</dbReference>
<evidence type="ECO:0000256" key="4">
    <source>
        <dbReference type="ARBA" id="ARBA00023125"/>
    </source>
</evidence>
<dbReference type="InterPro" id="IPR036388">
    <property type="entry name" value="WH-like_DNA-bd_sf"/>
</dbReference>
<dbReference type="RefSeq" id="WP_055258430.1">
    <property type="nucleotide sequence ID" value="NZ_CP143954.1"/>
</dbReference>
<protein>
    <submittedName>
        <fullName evidence="8">Sigma-24</fullName>
    </submittedName>
</protein>
<evidence type="ECO:0000313" key="8">
    <source>
        <dbReference type="EMBL" id="CUM91194.1"/>
    </source>
</evidence>
<dbReference type="Gene3D" id="1.10.1740.10">
    <property type="match status" value="1"/>
</dbReference>
<dbReference type="CDD" id="cd06171">
    <property type="entry name" value="Sigma70_r4"/>
    <property type="match status" value="1"/>
</dbReference>
<reference evidence="8 9" key="1">
    <citation type="submission" date="2015-09" db="EMBL/GenBank/DDBJ databases">
        <authorList>
            <consortium name="Pathogen Informatics"/>
        </authorList>
    </citation>
    <scope>NUCLEOTIDE SEQUENCE [LARGE SCALE GENOMIC DNA]</scope>
    <source>
        <strain evidence="8 9">2789STDY5608868</strain>
    </source>
</reference>
<dbReference type="PANTHER" id="PTHR43133">
    <property type="entry name" value="RNA POLYMERASE ECF-TYPE SIGMA FACTO"/>
    <property type="match status" value="1"/>
</dbReference>
<dbReference type="Gene3D" id="1.10.10.10">
    <property type="entry name" value="Winged helix-like DNA-binding domain superfamily/Winged helix DNA-binding domain"/>
    <property type="match status" value="1"/>
</dbReference>
<dbReference type="InterPro" id="IPR013324">
    <property type="entry name" value="RNA_pol_sigma_r3/r4-like"/>
</dbReference>
<dbReference type="InterPro" id="IPR013325">
    <property type="entry name" value="RNA_pol_sigma_r2"/>
</dbReference>
<comment type="similarity">
    <text evidence="1">Belongs to the sigma-70 factor family. ECF subfamily.</text>
</comment>
<evidence type="ECO:0000256" key="5">
    <source>
        <dbReference type="ARBA" id="ARBA00023163"/>
    </source>
</evidence>
<dbReference type="InterPro" id="IPR014284">
    <property type="entry name" value="RNA_pol_sigma-70_dom"/>
</dbReference>
<dbReference type="PANTHER" id="PTHR43133:SF8">
    <property type="entry name" value="RNA POLYMERASE SIGMA FACTOR HI_1459-RELATED"/>
    <property type="match status" value="1"/>
</dbReference>
<evidence type="ECO:0000256" key="2">
    <source>
        <dbReference type="ARBA" id="ARBA00023015"/>
    </source>
</evidence>
<keyword evidence="5" id="KW-0804">Transcription</keyword>
<evidence type="ECO:0000256" key="3">
    <source>
        <dbReference type="ARBA" id="ARBA00023082"/>
    </source>
</evidence>
<keyword evidence="3" id="KW-0731">Sigma factor</keyword>
<dbReference type="InterPro" id="IPR007627">
    <property type="entry name" value="RNA_pol_sigma70_r2"/>
</dbReference>
<dbReference type="GO" id="GO:0016987">
    <property type="term" value="F:sigma factor activity"/>
    <property type="evidence" value="ECO:0007669"/>
    <property type="project" value="UniProtKB-KW"/>
</dbReference>
<evidence type="ECO:0000256" key="1">
    <source>
        <dbReference type="ARBA" id="ARBA00010641"/>
    </source>
</evidence>
<gene>
    <name evidence="8" type="primary">rpoE_1</name>
    <name evidence="8" type="ORF">ERS852425_01420</name>
</gene>
<evidence type="ECO:0000259" key="7">
    <source>
        <dbReference type="Pfam" id="PF08281"/>
    </source>
</evidence>
<dbReference type="GO" id="GO:0003677">
    <property type="term" value="F:DNA binding"/>
    <property type="evidence" value="ECO:0007669"/>
    <property type="project" value="UniProtKB-KW"/>
</dbReference>
<organism evidence="8 9">
    <name type="scientific">Anaerostipes hadrus</name>
    <dbReference type="NCBI Taxonomy" id="649756"/>
    <lineage>
        <taxon>Bacteria</taxon>
        <taxon>Bacillati</taxon>
        <taxon>Bacillota</taxon>
        <taxon>Clostridia</taxon>
        <taxon>Lachnospirales</taxon>
        <taxon>Lachnospiraceae</taxon>
        <taxon>Anaerostipes</taxon>
    </lineage>
</organism>
<sequence>MDADFLLIRKIEKGNEQAMDQFVLKHYPKIYQYCLLRVRDHGYAEDLTQETFLKFFQAFERYKHYGKALNYLYVIAGNLCKDHFRKEGRMEVYEMSEEIAVEHMGQVEKRMEIYEALDKLPEEIREVVILFFFQEISQKEIARMMGIKLSLVKYRVSRAKKLLAKYLGEGE</sequence>
<dbReference type="EMBL" id="CYXT01000008">
    <property type="protein sequence ID" value="CUM91194.1"/>
    <property type="molecule type" value="Genomic_DNA"/>
</dbReference>
<dbReference type="NCBIfam" id="TIGR02937">
    <property type="entry name" value="sigma70-ECF"/>
    <property type="match status" value="1"/>
</dbReference>
<feature type="domain" description="RNA polymerase sigma-70 region 2" evidence="6">
    <location>
        <begin position="23"/>
        <end position="89"/>
    </location>
</feature>
<keyword evidence="4" id="KW-0238">DNA-binding</keyword>
<feature type="domain" description="RNA polymerase sigma factor 70 region 4 type 2" evidence="7">
    <location>
        <begin position="110"/>
        <end position="163"/>
    </location>
</feature>
<accession>A0A173SKK9</accession>
<dbReference type="Proteomes" id="UP000095598">
    <property type="component" value="Unassembled WGS sequence"/>
</dbReference>
<dbReference type="AlphaFoldDB" id="A0A173SKK9"/>
<dbReference type="Pfam" id="PF08281">
    <property type="entry name" value="Sigma70_r4_2"/>
    <property type="match status" value="1"/>
</dbReference>
<evidence type="ECO:0000259" key="6">
    <source>
        <dbReference type="Pfam" id="PF04542"/>
    </source>
</evidence>
<dbReference type="GO" id="GO:0006352">
    <property type="term" value="P:DNA-templated transcription initiation"/>
    <property type="evidence" value="ECO:0007669"/>
    <property type="project" value="InterPro"/>
</dbReference>
<evidence type="ECO:0000313" key="9">
    <source>
        <dbReference type="Proteomes" id="UP000095598"/>
    </source>
</evidence>
<proteinExistence type="inferred from homology"/>
<dbReference type="InterPro" id="IPR039425">
    <property type="entry name" value="RNA_pol_sigma-70-like"/>
</dbReference>
<name>A0A173SKK9_ANAHA</name>
<dbReference type="SUPFAM" id="SSF88946">
    <property type="entry name" value="Sigma2 domain of RNA polymerase sigma factors"/>
    <property type="match status" value="1"/>
</dbReference>
<keyword evidence="2" id="KW-0805">Transcription regulation</keyword>
<dbReference type="InterPro" id="IPR013249">
    <property type="entry name" value="RNA_pol_sigma70_r4_t2"/>
</dbReference>
<dbReference type="SUPFAM" id="SSF88659">
    <property type="entry name" value="Sigma3 and sigma4 domains of RNA polymerase sigma factors"/>
    <property type="match status" value="1"/>
</dbReference>